<protein>
    <recommendedName>
        <fullName evidence="3">Endonuclease/exonuclease/phosphatase domain-containing protein</fullName>
    </recommendedName>
</protein>
<accession>A0ABR2UC14</accession>
<reference evidence="1 2" key="1">
    <citation type="journal article" date="2024" name="G3 (Bethesda)">
        <title>Genome assembly of Hibiscus sabdariffa L. provides insights into metabolisms of medicinal natural products.</title>
        <authorList>
            <person name="Kim T."/>
        </authorList>
    </citation>
    <scope>NUCLEOTIDE SEQUENCE [LARGE SCALE GENOMIC DNA]</scope>
    <source>
        <strain evidence="1">TK-2024</strain>
        <tissue evidence="1">Old leaves</tissue>
    </source>
</reference>
<organism evidence="1 2">
    <name type="scientific">Hibiscus sabdariffa</name>
    <name type="common">roselle</name>
    <dbReference type="NCBI Taxonomy" id="183260"/>
    <lineage>
        <taxon>Eukaryota</taxon>
        <taxon>Viridiplantae</taxon>
        <taxon>Streptophyta</taxon>
        <taxon>Embryophyta</taxon>
        <taxon>Tracheophyta</taxon>
        <taxon>Spermatophyta</taxon>
        <taxon>Magnoliopsida</taxon>
        <taxon>eudicotyledons</taxon>
        <taxon>Gunneridae</taxon>
        <taxon>Pentapetalae</taxon>
        <taxon>rosids</taxon>
        <taxon>malvids</taxon>
        <taxon>Malvales</taxon>
        <taxon>Malvaceae</taxon>
        <taxon>Malvoideae</taxon>
        <taxon>Hibiscus</taxon>
    </lineage>
</organism>
<evidence type="ECO:0000313" key="1">
    <source>
        <dbReference type="EMBL" id="KAK9047106.1"/>
    </source>
</evidence>
<gene>
    <name evidence="1" type="ORF">V6N11_052963</name>
</gene>
<evidence type="ECO:0008006" key="3">
    <source>
        <dbReference type="Google" id="ProtNLM"/>
    </source>
</evidence>
<dbReference type="Proteomes" id="UP001396334">
    <property type="component" value="Unassembled WGS sequence"/>
</dbReference>
<dbReference type="InterPro" id="IPR036691">
    <property type="entry name" value="Endo/exonu/phosph_ase_sf"/>
</dbReference>
<name>A0ABR2UC14_9ROSI</name>
<keyword evidence="2" id="KW-1185">Reference proteome</keyword>
<dbReference type="EMBL" id="JBBPBN010000001">
    <property type="protein sequence ID" value="KAK9047106.1"/>
    <property type="molecule type" value="Genomic_DNA"/>
</dbReference>
<dbReference type="Gene3D" id="3.60.10.10">
    <property type="entry name" value="Endonuclease/exonuclease/phosphatase"/>
    <property type="match status" value="1"/>
</dbReference>
<sequence>MSFLLIVVYASPCSSKRKVLWPYLAALNPNNNVLWLIDFLFTKGMNDLEFHGPPFTWSRGSLSQCLDRCVVNSMWFASFVNLYVLHLDILGSDHMPLLGSLGDVGYTACNRPFRFIEAWQSHPQFEEFLCHTWSPKAS</sequence>
<evidence type="ECO:0000313" key="2">
    <source>
        <dbReference type="Proteomes" id="UP001396334"/>
    </source>
</evidence>
<comment type="caution">
    <text evidence="1">The sequence shown here is derived from an EMBL/GenBank/DDBJ whole genome shotgun (WGS) entry which is preliminary data.</text>
</comment>
<dbReference type="PANTHER" id="PTHR33710">
    <property type="entry name" value="BNAC02G09200D PROTEIN"/>
    <property type="match status" value="1"/>
</dbReference>
<dbReference type="PANTHER" id="PTHR33710:SF77">
    <property type="entry name" value="DNASE I-LIKE SUPERFAMILY PROTEIN"/>
    <property type="match status" value="1"/>
</dbReference>
<dbReference type="SUPFAM" id="SSF56219">
    <property type="entry name" value="DNase I-like"/>
    <property type="match status" value="1"/>
</dbReference>
<proteinExistence type="predicted"/>